<evidence type="ECO:0000259" key="1">
    <source>
        <dbReference type="SMART" id="SM00481"/>
    </source>
</evidence>
<dbReference type="EMBL" id="QZEY01000003">
    <property type="protein sequence ID" value="RJL33645.1"/>
    <property type="molecule type" value="Genomic_DNA"/>
</dbReference>
<keyword evidence="3" id="KW-1185">Reference proteome</keyword>
<dbReference type="PANTHER" id="PTHR42924:SF3">
    <property type="entry name" value="POLYMERASE_HISTIDINOL PHOSPHATASE N-TERMINAL DOMAIN-CONTAINING PROTEIN"/>
    <property type="match status" value="1"/>
</dbReference>
<proteinExistence type="predicted"/>
<dbReference type="GO" id="GO:0004534">
    <property type="term" value="F:5'-3' RNA exonuclease activity"/>
    <property type="evidence" value="ECO:0007669"/>
    <property type="project" value="TreeGrafter"/>
</dbReference>
<dbReference type="PANTHER" id="PTHR42924">
    <property type="entry name" value="EXONUCLEASE"/>
    <property type="match status" value="1"/>
</dbReference>
<evidence type="ECO:0000313" key="3">
    <source>
        <dbReference type="Proteomes" id="UP000265768"/>
    </source>
</evidence>
<dbReference type="Proteomes" id="UP000265768">
    <property type="component" value="Unassembled WGS sequence"/>
</dbReference>
<dbReference type="Pfam" id="PF02811">
    <property type="entry name" value="PHP"/>
    <property type="match status" value="1"/>
</dbReference>
<comment type="caution">
    <text evidence="2">The sequence shown here is derived from an EMBL/GenBank/DDBJ whole genome shotgun (WGS) entry which is preliminary data.</text>
</comment>
<dbReference type="SMART" id="SM00481">
    <property type="entry name" value="POLIIIAc"/>
    <property type="match status" value="1"/>
</dbReference>
<dbReference type="AlphaFoldDB" id="A0A3A4AVJ3"/>
<dbReference type="InterPro" id="IPR052018">
    <property type="entry name" value="PHP_domain"/>
</dbReference>
<dbReference type="InterPro" id="IPR016195">
    <property type="entry name" value="Pol/histidinol_Pase-like"/>
</dbReference>
<dbReference type="Gene3D" id="3.20.20.140">
    <property type="entry name" value="Metal-dependent hydrolases"/>
    <property type="match status" value="1"/>
</dbReference>
<dbReference type="Gene3D" id="1.10.150.650">
    <property type="match status" value="1"/>
</dbReference>
<dbReference type="SUPFAM" id="SSF89550">
    <property type="entry name" value="PHP domain-like"/>
    <property type="match status" value="1"/>
</dbReference>
<organism evidence="2 3">
    <name type="scientific">Bailinhaonella thermotolerans</name>
    <dbReference type="NCBI Taxonomy" id="1070861"/>
    <lineage>
        <taxon>Bacteria</taxon>
        <taxon>Bacillati</taxon>
        <taxon>Actinomycetota</taxon>
        <taxon>Actinomycetes</taxon>
        <taxon>Streptosporangiales</taxon>
        <taxon>Streptosporangiaceae</taxon>
        <taxon>Bailinhaonella</taxon>
    </lineage>
</organism>
<reference evidence="2 3" key="1">
    <citation type="submission" date="2018-09" db="EMBL/GenBank/DDBJ databases">
        <title>YIM 75507 draft genome.</title>
        <authorList>
            <person name="Tang S."/>
            <person name="Feng Y."/>
        </authorList>
    </citation>
    <scope>NUCLEOTIDE SEQUENCE [LARGE SCALE GENOMIC DNA]</scope>
    <source>
        <strain evidence="2 3">YIM 75507</strain>
    </source>
</reference>
<dbReference type="GO" id="GO:0035312">
    <property type="term" value="F:5'-3' DNA exonuclease activity"/>
    <property type="evidence" value="ECO:0007669"/>
    <property type="project" value="TreeGrafter"/>
</dbReference>
<protein>
    <submittedName>
        <fullName evidence="2">PHP domain-containing protein</fullName>
    </submittedName>
</protein>
<dbReference type="InterPro" id="IPR003141">
    <property type="entry name" value="Pol/His_phosphatase_N"/>
</dbReference>
<evidence type="ECO:0000313" key="2">
    <source>
        <dbReference type="EMBL" id="RJL33645.1"/>
    </source>
</evidence>
<sequence length="278" mass="29018">MIDLHSHSAASDGTEPPAEVVRRAALAGLDVIALTDHDTVAGIAEAARALPPGLTLVPGMELSCARDGQSVHLLAYLFDPDDPDLARECALIRDDRIHRAEAMVARIVALGVPLTMERVRELAGDGVVGRPHIARALVEAGAVGTFEEAFTPDWIGPGGRAHVSRYALDPVDAVRLTRAAGGVPVLAHPGADNRAVPDDVIAEMAAAGLFGLEIDHRGHDPATRDRLRALAARLDLAVTGSSDDHGELTGHILGSETTAPEVYDLLVAEATGASPLKS</sequence>
<name>A0A3A4AVJ3_9ACTN</name>
<dbReference type="InterPro" id="IPR004013">
    <property type="entry name" value="PHP_dom"/>
</dbReference>
<gene>
    <name evidence="2" type="ORF">D5H75_11910</name>
</gene>
<dbReference type="OrthoDB" id="9804333at2"/>
<accession>A0A3A4AVJ3</accession>
<dbReference type="CDD" id="cd07438">
    <property type="entry name" value="PHP_HisPPase_AMP"/>
    <property type="match status" value="1"/>
</dbReference>
<feature type="domain" description="Polymerase/histidinol phosphatase N-terminal" evidence="1">
    <location>
        <begin position="2"/>
        <end position="66"/>
    </location>
</feature>